<feature type="domain" description="ADF-H" evidence="6">
    <location>
        <begin position="2"/>
        <end position="145"/>
    </location>
</feature>
<evidence type="ECO:0000313" key="8">
    <source>
        <dbReference type="Proteomes" id="UP000738325"/>
    </source>
</evidence>
<sequence length="152" mass="16942">MAKVIDIPDDVLRAFNAFAATHPVTDTTPKPKYLIVRMTDDFLSCAIDSIATLGSTYTDMVSQLSPTHCRWIIYSLDVDDDIQVPERTLCFMAWSPDDAPVKQKMLYSASKGFFRRGLPGGIDMFLVQAASPDEIALNVVVERVIEKQSPQQ</sequence>
<evidence type="ECO:0000256" key="1">
    <source>
        <dbReference type="ARBA" id="ARBA00004109"/>
    </source>
</evidence>
<dbReference type="PANTHER" id="PTHR11913">
    <property type="entry name" value="COFILIN-RELATED"/>
    <property type="match status" value="1"/>
</dbReference>
<proteinExistence type="inferred from homology"/>
<evidence type="ECO:0000259" key="6">
    <source>
        <dbReference type="PROSITE" id="PS51263"/>
    </source>
</evidence>
<dbReference type="AlphaFoldDB" id="A0A9P6UPN7"/>
<dbReference type="OrthoDB" id="10249245at2759"/>
<comment type="subcellular location">
    <subcellularLocation>
        <location evidence="1">Nucleus matrix</location>
    </subcellularLocation>
</comment>
<organism evidence="7 8">
    <name type="scientific">Dissophora globulifera</name>
    <dbReference type="NCBI Taxonomy" id="979702"/>
    <lineage>
        <taxon>Eukaryota</taxon>
        <taxon>Fungi</taxon>
        <taxon>Fungi incertae sedis</taxon>
        <taxon>Mucoromycota</taxon>
        <taxon>Mortierellomycotina</taxon>
        <taxon>Mortierellomycetes</taxon>
        <taxon>Mortierellales</taxon>
        <taxon>Mortierellaceae</taxon>
        <taxon>Dissophora</taxon>
    </lineage>
</organism>
<reference evidence="7" key="1">
    <citation type="journal article" date="2020" name="Fungal Divers.">
        <title>Resolving the Mortierellaceae phylogeny through synthesis of multi-gene phylogenetics and phylogenomics.</title>
        <authorList>
            <person name="Vandepol N."/>
            <person name="Liber J."/>
            <person name="Desiro A."/>
            <person name="Na H."/>
            <person name="Kennedy M."/>
            <person name="Barry K."/>
            <person name="Grigoriev I.V."/>
            <person name="Miller A.N."/>
            <person name="O'Donnell K."/>
            <person name="Stajich J.E."/>
            <person name="Bonito G."/>
        </authorList>
    </citation>
    <scope>NUCLEOTIDE SEQUENCE</scope>
    <source>
        <strain evidence="7">REB-010B</strain>
    </source>
</reference>
<dbReference type="InterPro" id="IPR002108">
    <property type="entry name" value="ADF-H"/>
</dbReference>
<dbReference type="SMART" id="SM00102">
    <property type="entry name" value="ADF"/>
    <property type="match status" value="1"/>
</dbReference>
<dbReference type="SUPFAM" id="SSF55753">
    <property type="entry name" value="Actin depolymerizing proteins"/>
    <property type="match status" value="1"/>
</dbReference>
<protein>
    <recommendedName>
        <fullName evidence="3">Cofilin</fullName>
    </recommendedName>
    <alternativeName>
        <fullName evidence="5">Actin-depolymerizing factor 1</fullName>
    </alternativeName>
</protein>
<keyword evidence="4" id="KW-0009">Actin-binding</keyword>
<evidence type="ECO:0000256" key="3">
    <source>
        <dbReference type="ARBA" id="ARBA00015630"/>
    </source>
</evidence>
<dbReference type="Proteomes" id="UP000738325">
    <property type="component" value="Unassembled WGS sequence"/>
</dbReference>
<dbReference type="InterPro" id="IPR029006">
    <property type="entry name" value="ADF-H/Gelsolin-like_dom_sf"/>
</dbReference>
<dbReference type="GO" id="GO:0030042">
    <property type="term" value="P:actin filament depolymerization"/>
    <property type="evidence" value="ECO:0007669"/>
    <property type="project" value="InterPro"/>
</dbReference>
<evidence type="ECO:0000256" key="2">
    <source>
        <dbReference type="ARBA" id="ARBA00006844"/>
    </source>
</evidence>
<evidence type="ECO:0000256" key="4">
    <source>
        <dbReference type="ARBA" id="ARBA00023203"/>
    </source>
</evidence>
<accession>A0A9P6UPN7</accession>
<dbReference type="Gene3D" id="3.40.20.10">
    <property type="entry name" value="Severin"/>
    <property type="match status" value="1"/>
</dbReference>
<dbReference type="PROSITE" id="PS51263">
    <property type="entry name" value="ADF_H"/>
    <property type="match status" value="1"/>
</dbReference>
<dbReference type="EMBL" id="JAAAIP010000624">
    <property type="protein sequence ID" value="KAG0314321.1"/>
    <property type="molecule type" value="Genomic_DNA"/>
</dbReference>
<name>A0A9P6UPN7_9FUNG</name>
<dbReference type="GO" id="GO:0015629">
    <property type="term" value="C:actin cytoskeleton"/>
    <property type="evidence" value="ECO:0007669"/>
    <property type="project" value="InterPro"/>
</dbReference>
<gene>
    <name evidence="7" type="ORF">BGZ99_008212</name>
</gene>
<comment type="similarity">
    <text evidence="2">Belongs to the actin-binding proteins ADF family.</text>
</comment>
<dbReference type="Pfam" id="PF00241">
    <property type="entry name" value="Cofilin_ADF"/>
    <property type="match status" value="1"/>
</dbReference>
<evidence type="ECO:0000256" key="5">
    <source>
        <dbReference type="ARBA" id="ARBA00032427"/>
    </source>
</evidence>
<dbReference type="InterPro" id="IPR017904">
    <property type="entry name" value="ADF/Cofilin"/>
</dbReference>
<dbReference type="GO" id="GO:0016363">
    <property type="term" value="C:nuclear matrix"/>
    <property type="evidence" value="ECO:0007669"/>
    <property type="project" value="UniProtKB-SubCell"/>
</dbReference>
<comment type="caution">
    <text evidence="7">The sequence shown here is derived from an EMBL/GenBank/DDBJ whole genome shotgun (WGS) entry which is preliminary data.</text>
</comment>
<dbReference type="GO" id="GO:0003779">
    <property type="term" value="F:actin binding"/>
    <property type="evidence" value="ECO:0007669"/>
    <property type="project" value="UniProtKB-KW"/>
</dbReference>
<evidence type="ECO:0000313" key="7">
    <source>
        <dbReference type="EMBL" id="KAG0314321.1"/>
    </source>
</evidence>
<keyword evidence="8" id="KW-1185">Reference proteome</keyword>